<dbReference type="PANTHER" id="PTHR33571">
    <property type="entry name" value="SSL8005 PROTEIN"/>
    <property type="match status" value="1"/>
</dbReference>
<accession>A0AA35RE47</accession>
<dbReference type="Gene3D" id="3.30.460.10">
    <property type="entry name" value="Beta Polymerase, domain 2"/>
    <property type="match status" value="1"/>
</dbReference>
<comment type="similarity">
    <text evidence="9">Belongs to the MntA antitoxin family.</text>
</comment>
<dbReference type="Proteomes" id="UP001174909">
    <property type="component" value="Unassembled WGS sequence"/>
</dbReference>
<keyword evidence="3" id="KW-0808">Transferase</keyword>
<evidence type="ECO:0000259" key="10">
    <source>
        <dbReference type="Pfam" id="PF01909"/>
    </source>
</evidence>
<dbReference type="SUPFAM" id="SSF81301">
    <property type="entry name" value="Nucleotidyltransferase"/>
    <property type="match status" value="1"/>
</dbReference>
<dbReference type="GO" id="GO:0046872">
    <property type="term" value="F:metal ion binding"/>
    <property type="evidence" value="ECO:0007669"/>
    <property type="project" value="UniProtKB-KW"/>
</dbReference>
<dbReference type="InterPro" id="IPR002934">
    <property type="entry name" value="Polymerase_NTP_transf_dom"/>
</dbReference>
<evidence type="ECO:0000313" key="11">
    <source>
        <dbReference type="EMBL" id="CAI8008462.1"/>
    </source>
</evidence>
<protein>
    <submittedName>
        <fullName evidence="11">Uncharacterized protein MJ0128</fullName>
    </submittedName>
</protein>
<keyword evidence="2" id="KW-1277">Toxin-antitoxin system</keyword>
<keyword evidence="7" id="KW-0067">ATP-binding</keyword>
<sequence length="101" mass="11579">MAKTALTRDEALLQLRKHKPELVEKFGLSSLALFGAVVRDEAEEDSSIDILVGFEGEVDWKRYFGVQFYIEDMMGHQVVLVTEQALRKELRPYIDAESVYV</sequence>
<dbReference type="Pfam" id="PF01909">
    <property type="entry name" value="NTP_transf_2"/>
    <property type="match status" value="1"/>
</dbReference>
<evidence type="ECO:0000313" key="12">
    <source>
        <dbReference type="Proteomes" id="UP001174909"/>
    </source>
</evidence>
<keyword evidence="4" id="KW-0548">Nucleotidyltransferase</keyword>
<dbReference type="AlphaFoldDB" id="A0AA35RE47"/>
<dbReference type="InterPro" id="IPR052038">
    <property type="entry name" value="Type-VII_TA_antitoxin"/>
</dbReference>
<dbReference type="CDD" id="cd05403">
    <property type="entry name" value="NT_KNTase_like"/>
    <property type="match status" value="1"/>
</dbReference>
<evidence type="ECO:0000256" key="5">
    <source>
        <dbReference type="ARBA" id="ARBA00022723"/>
    </source>
</evidence>
<evidence type="ECO:0000256" key="1">
    <source>
        <dbReference type="ARBA" id="ARBA00001946"/>
    </source>
</evidence>
<dbReference type="GO" id="GO:0016779">
    <property type="term" value="F:nucleotidyltransferase activity"/>
    <property type="evidence" value="ECO:0007669"/>
    <property type="project" value="UniProtKB-KW"/>
</dbReference>
<evidence type="ECO:0000256" key="8">
    <source>
        <dbReference type="ARBA" id="ARBA00022842"/>
    </source>
</evidence>
<dbReference type="PANTHER" id="PTHR33571:SF12">
    <property type="entry name" value="BSL3053 PROTEIN"/>
    <property type="match status" value="1"/>
</dbReference>
<proteinExistence type="inferred from homology"/>
<evidence type="ECO:0000256" key="3">
    <source>
        <dbReference type="ARBA" id="ARBA00022679"/>
    </source>
</evidence>
<name>A0AA35RE47_GEOBA</name>
<keyword evidence="6" id="KW-0547">Nucleotide-binding</keyword>
<dbReference type="GO" id="GO:0005524">
    <property type="term" value="F:ATP binding"/>
    <property type="evidence" value="ECO:0007669"/>
    <property type="project" value="UniProtKB-KW"/>
</dbReference>
<keyword evidence="5" id="KW-0479">Metal-binding</keyword>
<evidence type="ECO:0000256" key="9">
    <source>
        <dbReference type="ARBA" id="ARBA00038276"/>
    </source>
</evidence>
<evidence type="ECO:0000256" key="4">
    <source>
        <dbReference type="ARBA" id="ARBA00022695"/>
    </source>
</evidence>
<dbReference type="InterPro" id="IPR043519">
    <property type="entry name" value="NT_sf"/>
</dbReference>
<reference evidence="11" key="1">
    <citation type="submission" date="2023-03" db="EMBL/GenBank/DDBJ databases">
        <authorList>
            <person name="Steffen K."/>
            <person name="Cardenas P."/>
        </authorList>
    </citation>
    <scope>NUCLEOTIDE SEQUENCE</scope>
</reference>
<comment type="caution">
    <text evidence="11">The sequence shown here is derived from an EMBL/GenBank/DDBJ whole genome shotgun (WGS) entry which is preliminary data.</text>
</comment>
<feature type="domain" description="Polymerase nucleotidyl transferase" evidence="10">
    <location>
        <begin position="15"/>
        <end position="90"/>
    </location>
</feature>
<gene>
    <name evidence="11" type="ORF">GBAR_LOCUS5791</name>
</gene>
<evidence type="ECO:0000256" key="7">
    <source>
        <dbReference type="ARBA" id="ARBA00022840"/>
    </source>
</evidence>
<organism evidence="11 12">
    <name type="scientific">Geodia barretti</name>
    <name type="common">Barrett's horny sponge</name>
    <dbReference type="NCBI Taxonomy" id="519541"/>
    <lineage>
        <taxon>Eukaryota</taxon>
        <taxon>Metazoa</taxon>
        <taxon>Porifera</taxon>
        <taxon>Demospongiae</taxon>
        <taxon>Heteroscleromorpha</taxon>
        <taxon>Tetractinellida</taxon>
        <taxon>Astrophorina</taxon>
        <taxon>Geodiidae</taxon>
        <taxon>Geodia</taxon>
    </lineage>
</organism>
<keyword evidence="8" id="KW-0460">Magnesium</keyword>
<keyword evidence="12" id="KW-1185">Reference proteome</keyword>
<comment type="cofactor">
    <cofactor evidence="1">
        <name>Mg(2+)</name>
        <dbReference type="ChEBI" id="CHEBI:18420"/>
    </cofactor>
</comment>
<evidence type="ECO:0000256" key="2">
    <source>
        <dbReference type="ARBA" id="ARBA00022649"/>
    </source>
</evidence>
<evidence type="ECO:0000256" key="6">
    <source>
        <dbReference type="ARBA" id="ARBA00022741"/>
    </source>
</evidence>
<dbReference type="EMBL" id="CASHTH010000847">
    <property type="protein sequence ID" value="CAI8008462.1"/>
    <property type="molecule type" value="Genomic_DNA"/>
</dbReference>